<keyword evidence="6 14" id="KW-0863">Zinc-finger</keyword>
<gene>
    <name evidence="17" type="ORF">C7Y72_07160</name>
</gene>
<name>A0A2T4UJP8_9ACTN</name>
<keyword evidence="13" id="KW-0326">Glycosidase</keyword>
<dbReference type="SMART" id="SM01232">
    <property type="entry name" value="H2TH"/>
    <property type="match status" value="1"/>
</dbReference>
<dbReference type="RefSeq" id="WP_107568084.1">
    <property type="nucleotide sequence ID" value="NZ_PYYB01000001.1"/>
</dbReference>
<dbReference type="SUPFAM" id="SSF57716">
    <property type="entry name" value="Glucocorticoid receptor-like (DNA-binding domain)"/>
    <property type="match status" value="1"/>
</dbReference>
<comment type="caution">
    <text evidence="17">The sequence shown here is derived from an EMBL/GenBank/DDBJ whole genome shotgun (WGS) entry which is preliminary data.</text>
</comment>
<keyword evidence="10" id="KW-0234">DNA repair</keyword>
<feature type="domain" description="FPG-type" evidence="15">
    <location>
        <begin position="222"/>
        <end position="258"/>
    </location>
</feature>
<dbReference type="InterPro" id="IPR015886">
    <property type="entry name" value="H2TH_FPG"/>
</dbReference>
<dbReference type="GO" id="GO:0006284">
    <property type="term" value="P:base-excision repair"/>
    <property type="evidence" value="ECO:0007669"/>
    <property type="project" value="InterPro"/>
</dbReference>
<evidence type="ECO:0000256" key="10">
    <source>
        <dbReference type="ARBA" id="ARBA00023204"/>
    </source>
</evidence>
<protein>
    <recommendedName>
        <fullName evidence="3">DNA-(apurinic or apyrimidinic site) lyase</fullName>
        <ecNumber evidence="3">4.2.99.18</ecNumber>
    </recommendedName>
</protein>
<evidence type="ECO:0000256" key="12">
    <source>
        <dbReference type="ARBA" id="ARBA00023268"/>
    </source>
</evidence>
<dbReference type="SUPFAM" id="SSF81624">
    <property type="entry name" value="N-terminal domain of MutM-like DNA repair proteins"/>
    <property type="match status" value="1"/>
</dbReference>
<evidence type="ECO:0000256" key="14">
    <source>
        <dbReference type="PROSITE-ProRule" id="PRU00391"/>
    </source>
</evidence>
<comment type="cofactor">
    <cofactor evidence="1">
        <name>Zn(2+)</name>
        <dbReference type="ChEBI" id="CHEBI:29105"/>
    </cofactor>
</comment>
<dbReference type="Pfam" id="PF01149">
    <property type="entry name" value="Fapy_DNA_glyco"/>
    <property type="match status" value="1"/>
</dbReference>
<keyword evidence="11" id="KW-0456">Lyase</keyword>
<accession>A0A2T4UJP8</accession>
<evidence type="ECO:0000256" key="1">
    <source>
        <dbReference type="ARBA" id="ARBA00001947"/>
    </source>
</evidence>
<keyword evidence="5" id="KW-0227">DNA damage</keyword>
<dbReference type="PANTHER" id="PTHR42697">
    <property type="entry name" value="ENDONUCLEASE 8"/>
    <property type="match status" value="1"/>
</dbReference>
<evidence type="ECO:0000313" key="18">
    <source>
        <dbReference type="Proteomes" id="UP000240739"/>
    </source>
</evidence>
<feature type="domain" description="Formamidopyrimidine-DNA glycosylase catalytic" evidence="16">
    <location>
        <begin position="2"/>
        <end position="95"/>
    </location>
</feature>
<evidence type="ECO:0000256" key="8">
    <source>
        <dbReference type="ARBA" id="ARBA00022833"/>
    </source>
</evidence>
<evidence type="ECO:0000256" key="3">
    <source>
        <dbReference type="ARBA" id="ARBA00012720"/>
    </source>
</evidence>
<dbReference type="PROSITE" id="PS51066">
    <property type="entry name" value="ZF_FPG_2"/>
    <property type="match status" value="1"/>
</dbReference>
<dbReference type="OrthoDB" id="9800855at2"/>
<dbReference type="EC" id="4.2.99.18" evidence="3"/>
<keyword evidence="8" id="KW-0862">Zinc</keyword>
<dbReference type="SMART" id="SM00898">
    <property type="entry name" value="Fapy_DNA_glyco"/>
    <property type="match status" value="1"/>
</dbReference>
<dbReference type="GO" id="GO:0003684">
    <property type="term" value="F:damaged DNA binding"/>
    <property type="evidence" value="ECO:0007669"/>
    <property type="project" value="InterPro"/>
</dbReference>
<reference evidence="17 18" key="1">
    <citation type="submission" date="2018-03" db="EMBL/GenBank/DDBJ databases">
        <title>Aquarubrobacter algicola gen. nov., sp. nov., a novel actinobacterium isolated from shallow eutrophic lake during the end of cyanobacterial harmful algal blooms.</title>
        <authorList>
            <person name="Chun S.J."/>
        </authorList>
    </citation>
    <scope>NUCLEOTIDE SEQUENCE [LARGE SCALE GENOMIC DNA]</scope>
    <source>
        <strain evidence="17 18">Seoho-28</strain>
    </source>
</reference>
<dbReference type="PANTHER" id="PTHR42697:SF1">
    <property type="entry name" value="ENDONUCLEASE 8"/>
    <property type="match status" value="1"/>
</dbReference>
<dbReference type="Proteomes" id="UP000240739">
    <property type="component" value="Unassembled WGS sequence"/>
</dbReference>
<dbReference type="SUPFAM" id="SSF46946">
    <property type="entry name" value="S13-like H2TH domain"/>
    <property type="match status" value="1"/>
</dbReference>
<dbReference type="InterPro" id="IPR035937">
    <property type="entry name" value="FPG_N"/>
</dbReference>
<keyword evidence="7" id="KW-0378">Hydrolase</keyword>
<evidence type="ECO:0000256" key="4">
    <source>
        <dbReference type="ARBA" id="ARBA00022723"/>
    </source>
</evidence>
<dbReference type="AlphaFoldDB" id="A0A2T4UJP8"/>
<evidence type="ECO:0000256" key="11">
    <source>
        <dbReference type="ARBA" id="ARBA00023239"/>
    </source>
</evidence>
<evidence type="ECO:0000256" key="13">
    <source>
        <dbReference type="ARBA" id="ARBA00023295"/>
    </source>
</evidence>
<proteinExistence type="inferred from homology"/>
<dbReference type="EMBL" id="PYYB01000001">
    <property type="protein sequence ID" value="PTL59445.1"/>
    <property type="molecule type" value="Genomic_DNA"/>
</dbReference>
<dbReference type="Pfam" id="PF06827">
    <property type="entry name" value="zf-FPG_IleRS"/>
    <property type="match status" value="1"/>
</dbReference>
<dbReference type="CDD" id="cd08971">
    <property type="entry name" value="AcNei2_N"/>
    <property type="match status" value="1"/>
</dbReference>
<dbReference type="GO" id="GO:0000703">
    <property type="term" value="F:oxidized pyrimidine nucleobase lesion DNA N-glycosylase activity"/>
    <property type="evidence" value="ECO:0007669"/>
    <property type="project" value="TreeGrafter"/>
</dbReference>
<dbReference type="InterPro" id="IPR000214">
    <property type="entry name" value="Znf_DNA_glyclase/AP_lyase"/>
</dbReference>
<organism evidence="17 18">
    <name type="scientific">Paraconexibacter algicola</name>
    <dbReference type="NCBI Taxonomy" id="2133960"/>
    <lineage>
        <taxon>Bacteria</taxon>
        <taxon>Bacillati</taxon>
        <taxon>Actinomycetota</taxon>
        <taxon>Thermoleophilia</taxon>
        <taxon>Solirubrobacterales</taxon>
        <taxon>Paraconexibacteraceae</taxon>
        <taxon>Paraconexibacter</taxon>
    </lineage>
</organism>
<keyword evidence="4" id="KW-0479">Metal-binding</keyword>
<comment type="similarity">
    <text evidence="2">Belongs to the FPG family.</text>
</comment>
<evidence type="ECO:0000259" key="16">
    <source>
        <dbReference type="PROSITE" id="PS51068"/>
    </source>
</evidence>
<sequence length="258" mass="29335">MPEGDTIHHAANRIRPIIGGTVPDEILTPHPRFGRDGWPQRLAGREVLSVDAHGKHLFIRFDGDLTLHSHLRMTGSWHTGMVGRRWRRSPRRAWLILRARGHEVVQFDGPVLELLTESRTRFDHRLQALGPDICVPPFDTERFLRRLRQDDPTRPIGDALLDQRTVAGIGNIWKSEACWEARVDPRRKAGKVSDDEARALVDLVHPRMVDSATSGTNGRDARAYGREGRPCPRCRTTIVMGRLGDDNRSTYWCPGCQR</sequence>
<evidence type="ECO:0000256" key="6">
    <source>
        <dbReference type="ARBA" id="ARBA00022771"/>
    </source>
</evidence>
<evidence type="ECO:0000259" key="15">
    <source>
        <dbReference type="PROSITE" id="PS51066"/>
    </source>
</evidence>
<dbReference type="InterPro" id="IPR012319">
    <property type="entry name" value="FPG_cat"/>
</dbReference>
<dbReference type="PROSITE" id="PS51068">
    <property type="entry name" value="FPG_CAT"/>
    <property type="match status" value="1"/>
</dbReference>
<dbReference type="GO" id="GO:0140078">
    <property type="term" value="F:class I DNA-(apurinic or apyrimidinic site) endonuclease activity"/>
    <property type="evidence" value="ECO:0007669"/>
    <property type="project" value="UniProtKB-EC"/>
</dbReference>
<evidence type="ECO:0000256" key="7">
    <source>
        <dbReference type="ARBA" id="ARBA00022801"/>
    </source>
</evidence>
<evidence type="ECO:0000256" key="5">
    <source>
        <dbReference type="ARBA" id="ARBA00022763"/>
    </source>
</evidence>
<dbReference type="Gene3D" id="1.10.8.50">
    <property type="match status" value="1"/>
</dbReference>
<evidence type="ECO:0000256" key="2">
    <source>
        <dbReference type="ARBA" id="ARBA00009409"/>
    </source>
</evidence>
<dbReference type="InterPro" id="IPR010979">
    <property type="entry name" value="Ribosomal_uS13-like_H2TH"/>
</dbReference>
<dbReference type="GO" id="GO:0008270">
    <property type="term" value="F:zinc ion binding"/>
    <property type="evidence" value="ECO:0007669"/>
    <property type="project" value="UniProtKB-KW"/>
</dbReference>
<dbReference type="Gene3D" id="3.20.190.10">
    <property type="entry name" value="MutM-like, N-terminal"/>
    <property type="match status" value="1"/>
</dbReference>
<dbReference type="Pfam" id="PF06831">
    <property type="entry name" value="H2TH"/>
    <property type="match status" value="1"/>
</dbReference>
<evidence type="ECO:0000256" key="9">
    <source>
        <dbReference type="ARBA" id="ARBA00023125"/>
    </source>
</evidence>
<dbReference type="InterPro" id="IPR010663">
    <property type="entry name" value="Znf_FPG/IleRS"/>
</dbReference>
<keyword evidence="18" id="KW-1185">Reference proteome</keyword>
<keyword evidence="9" id="KW-0238">DNA-binding</keyword>
<dbReference type="InterPro" id="IPR044090">
    <property type="entry name" value="Nei2_N"/>
</dbReference>
<evidence type="ECO:0000313" key="17">
    <source>
        <dbReference type="EMBL" id="PTL59445.1"/>
    </source>
</evidence>
<keyword evidence="12" id="KW-0511">Multifunctional enzyme</keyword>